<proteinExistence type="predicted"/>
<gene>
    <name evidence="2" type="ORF">FHI69_08630</name>
</gene>
<comment type="caution">
    <text evidence="2">The sequence shown here is derived from an EMBL/GenBank/DDBJ whole genome shotgun (WGS) entry which is preliminary data.</text>
</comment>
<name>A0A5C4NYQ6_9BURK</name>
<dbReference type="EMBL" id="VDGE01000002">
    <property type="protein sequence ID" value="TNC77399.1"/>
    <property type="molecule type" value="Genomic_DNA"/>
</dbReference>
<dbReference type="RefSeq" id="WP_139090230.1">
    <property type="nucleotide sequence ID" value="NZ_VDGE01000002.1"/>
</dbReference>
<dbReference type="Proteomes" id="UP000305681">
    <property type="component" value="Unassembled WGS sequence"/>
</dbReference>
<feature type="region of interest" description="Disordered" evidence="1">
    <location>
        <begin position="80"/>
        <end position="101"/>
    </location>
</feature>
<accession>A0A5C4NYQ6</accession>
<dbReference type="AlphaFoldDB" id="A0A5C4NYQ6"/>
<evidence type="ECO:0000256" key="1">
    <source>
        <dbReference type="SAM" id="MobiDB-lite"/>
    </source>
</evidence>
<sequence>MSADSHSVKLINELVIAVYGAPGAANGARARYALTQALHALTRLSRSEQLMEMQRDAARAAGAASRREMRTVLRRIAGRAAAGQGQGQLPLALGAGDDAAP</sequence>
<reference evidence="2 3" key="1">
    <citation type="submission" date="2019-06" db="EMBL/GenBank/DDBJ databases">
        <title>Genome sequence of Janthinobacterium lividum UCD_MED1.</title>
        <authorList>
            <person name="De Leon M.E."/>
            <person name="Jospin G."/>
        </authorList>
    </citation>
    <scope>NUCLEOTIDE SEQUENCE [LARGE SCALE GENOMIC DNA]</scope>
    <source>
        <strain evidence="2 3">UCD_MED1</strain>
    </source>
</reference>
<evidence type="ECO:0000313" key="2">
    <source>
        <dbReference type="EMBL" id="TNC77399.1"/>
    </source>
</evidence>
<evidence type="ECO:0000313" key="3">
    <source>
        <dbReference type="Proteomes" id="UP000305681"/>
    </source>
</evidence>
<organism evidence="2 3">
    <name type="scientific">Janthinobacterium lividum</name>
    <dbReference type="NCBI Taxonomy" id="29581"/>
    <lineage>
        <taxon>Bacteria</taxon>
        <taxon>Pseudomonadati</taxon>
        <taxon>Pseudomonadota</taxon>
        <taxon>Betaproteobacteria</taxon>
        <taxon>Burkholderiales</taxon>
        <taxon>Oxalobacteraceae</taxon>
        <taxon>Janthinobacterium</taxon>
    </lineage>
</organism>
<protein>
    <submittedName>
        <fullName evidence="2">Uncharacterized protein</fullName>
    </submittedName>
</protein>